<name>A0ABW1NRJ5_9ACTN</name>
<dbReference type="InterPro" id="IPR003726">
    <property type="entry name" value="HCY_dom"/>
</dbReference>
<feature type="binding site" evidence="5">
    <location>
        <position position="279"/>
    </location>
    <ligand>
        <name>Zn(2+)</name>
        <dbReference type="ChEBI" id="CHEBI:29105"/>
    </ligand>
</feature>
<dbReference type="EC" id="2.1.1.10" evidence="7"/>
<dbReference type="Pfam" id="PF02574">
    <property type="entry name" value="S-methyl_trans"/>
    <property type="match status" value="1"/>
</dbReference>
<evidence type="ECO:0000256" key="4">
    <source>
        <dbReference type="ARBA" id="ARBA00022833"/>
    </source>
</evidence>
<proteinExistence type="predicted"/>
<dbReference type="PANTHER" id="PTHR46015:SF1">
    <property type="entry name" value="HOMOCYSTEINE S-METHYLTRANSFERASE-LIKE ISOFORM 1"/>
    <property type="match status" value="1"/>
</dbReference>
<comment type="cofactor">
    <cofactor evidence="5">
        <name>Zn(2+)</name>
        <dbReference type="ChEBI" id="CHEBI:29105"/>
    </cofactor>
</comment>
<evidence type="ECO:0000313" key="8">
    <source>
        <dbReference type="Proteomes" id="UP001596137"/>
    </source>
</evidence>
<dbReference type="NCBIfam" id="NF007020">
    <property type="entry name" value="PRK09485.1"/>
    <property type="match status" value="1"/>
</dbReference>
<keyword evidence="4 5" id="KW-0862">Zinc</keyword>
<keyword evidence="3 5" id="KW-0479">Metal-binding</keyword>
<feature type="binding site" evidence="5">
    <location>
        <position position="278"/>
    </location>
    <ligand>
        <name>Zn(2+)</name>
        <dbReference type="ChEBI" id="CHEBI:29105"/>
    </ligand>
</feature>
<dbReference type="Gene3D" id="3.20.20.330">
    <property type="entry name" value="Homocysteine-binding-like domain"/>
    <property type="match status" value="1"/>
</dbReference>
<dbReference type="InterPro" id="IPR017226">
    <property type="entry name" value="BHMT-like"/>
</dbReference>
<reference evidence="8" key="1">
    <citation type="journal article" date="2019" name="Int. J. Syst. Evol. Microbiol.">
        <title>The Global Catalogue of Microorganisms (GCM) 10K type strain sequencing project: providing services to taxonomists for standard genome sequencing and annotation.</title>
        <authorList>
            <consortium name="The Broad Institute Genomics Platform"/>
            <consortium name="The Broad Institute Genome Sequencing Center for Infectious Disease"/>
            <person name="Wu L."/>
            <person name="Ma J."/>
        </authorList>
    </citation>
    <scope>NUCLEOTIDE SEQUENCE [LARGE SCALE GENOMIC DNA]</scope>
    <source>
        <strain evidence="8">JCM 30346</strain>
    </source>
</reference>
<feature type="binding site" evidence="5">
    <location>
        <position position="216"/>
    </location>
    <ligand>
        <name>Zn(2+)</name>
        <dbReference type="ChEBI" id="CHEBI:29105"/>
    </ligand>
</feature>
<dbReference type="GO" id="GO:0032259">
    <property type="term" value="P:methylation"/>
    <property type="evidence" value="ECO:0007669"/>
    <property type="project" value="UniProtKB-KW"/>
</dbReference>
<dbReference type="GO" id="GO:0008168">
    <property type="term" value="F:methyltransferase activity"/>
    <property type="evidence" value="ECO:0007669"/>
    <property type="project" value="UniProtKB-KW"/>
</dbReference>
<dbReference type="EMBL" id="JBHSRF010000060">
    <property type="protein sequence ID" value="MFC6085319.1"/>
    <property type="molecule type" value="Genomic_DNA"/>
</dbReference>
<keyword evidence="8" id="KW-1185">Reference proteome</keyword>
<accession>A0ABW1NRJ5</accession>
<evidence type="ECO:0000256" key="3">
    <source>
        <dbReference type="ARBA" id="ARBA00022723"/>
    </source>
</evidence>
<evidence type="ECO:0000259" key="6">
    <source>
        <dbReference type="PROSITE" id="PS50970"/>
    </source>
</evidence>
<evidence type="ECO:0000256" key="2">
    <source>
        <dbReference type="ARBA" id="ARBA00022679"/>
    </source>
</evidence>
<feature type="domain" description="Hcy-binding" evidence="6">
    <location>
        <begin position="1"/>
        <end position="293"/>
    </location>
</feature>
<sequence>MSFLPEDLGTVILDGGLATHLETLGHDLSDELWSARLLMEDPEAILRAHLDYFAAGADVATTASYQASFPGLMRRGRNLHEAQALMQLSVELALQARDTSGGGVVAASVGPYGACLANGAEYTGAYDLDEQELLDWHRPRWEVLADSGADVLACETIPSYAEARAIARLLAETPGVNAWIAFSCRDDERIRDGTPLERCAELFAGNPQVVAIGVNCTSPAHIKSLLARLDGCPIIVYPNSGETWDPEHRRWRGIADPTEFATAAVQWRDAGATYVGGCCRTTPEHIRLIRERLG</sequence>
<evidence type="ECO:0000256" key="1">
    <source>
        <dbReference type="ARBA" id="ARBA00022603"/>
    </source>
</evidence>
<dbReference type="SUPFAM" id="SSF82282">
    <property type="entry name" value="Homocysteine S-methyltransferase"/>
    <property type="match status" value="1"/>
</dbReference>
<keyword evidence="1 5" id="KW-0489">Methyltransferase</keyword>
<dbReference type="Proteomes" id="UP001596137">
    <property type="component" value="Unassembled WGS sequence"/>
</dbReference>
<dbReference type="InterPro" id="IPR036589">
    <property type="entry name" value="HCY_dom_sf"/>
</dbReference>
<organism evidence="7 8">
    <name type="scientific">Sphaerisporangium aureirubrum</name>
    <dbReference type="NCBI Taxonomy" id="1544736"/>
    <lineage>
        <taxon>Bacteria</taxon>
        <taxon>Bacillati</taxon>
        <taxon>Actinomycetota</taxon>
        <taxon>Actinomycetes</taxon>
        <taxon>Streptosporangiales</taxon>
        <taxon>Streptosporangiaceae</taxon>
        <taxon>Sphaerisporangium</taxon>
    </lineage>
</organism>
<comment type="caution">
    <text evidence="7">The sequence shown here is derived from an EMBL/GenBank/DDBJ whole genome shotgun (WGS) entry which is preliminary data.</text>
</comment>
<dbReference type="RefSeq" id="WP_380759330.1">
    <property type="nucleotide sequence ID" value="NZ_JBHSRF010000060.1"/>
</dbReference>
<evidence type="ECO:0000313" key="7">
    <source>
        <dbReference type="EMBL" id="MFC6085319.1"/>
    </source>
</evidence>
<keyword evidence="2 5" id="KW-0808">Transferase</keyword>
<dbReference type="PIRSF" id="PIRSF037505">
    <property type="entry name" value="Betaine_HMT"/>
    <property type="match status" value="1"/>
</dbReference>
<evidence type="ECO:0000256" key="5">
    <source>
        <dbReference type="PROSITE-ProRule" id="PRU00333"/>
    </source>
</evidence>
<dbReference type="PROSITE" id="PS50970">
    <property type="entry name" value="HCY"/>
    <property type="match status" value="1"/>
</dbReference>
<dbReference type="PANTHER" id="PTHR46015">
    <property type="entry name" value="ZGC:172121"/>
    <property type="match status" value="1"/>
</dbReference>
<gene>
    <name evidence="7" type="primary">mmuM</name>
    <name evidence="7" type="ORF">ACFP1K_29425</name>
</gene>
<protein>
    <submittedName>
        <fullName evidence="7">Homocysteine S-methyltransferase</fullName>
        <ecNumber evidence="7">2.1.1.10</ecNumber>
    </submittedName>
</protein>
<dbReference type="InterPro" id="IPR051486">
    <property type="entry name" value="Hcy_S-methyltransferase"/>
</dbReference>